<proteinExistence type="predicted"/>
<organism evidence="2 3">
    <name type="scientific">Natrialba aegyptia DSM 13077</name>
    <dbReference type="NCBI Taxonomy" id="1227491"/>
    <lineage>
        <taxon>Archaea</taxon>
        <taxon>Methanobacteriati</taxon>
        <taxon>Methanobacteriota</taxon>
        <taxon>Stenosarchaea group</taxon>
        <taxon>Halobacteria</taxon>
        <taxon>Halobacteriales</taxon>
        <taxon>Natrialbaceae</taxon>
        <taxon>Natrialba</taxon>
    </lineage>
</organism>
<evidence type="ECO:0000313" key="2">
    <source>
        <dbReference type="EMBL" id="ELZ00723.1"/>
    </source>
</evidence>
<comment type="caution">
    <text evidence="2">The sequence shown here is derived from an EMBL/GenBank/DDBJ whole genome shotgun (WGS) entry which is preliminary data.</text>
</comment>
<evidence type="ECO:0000259" key="1">
    <source>
        <dbReference type="Pfam" id="PF13610"/>
    </source>
</evidence>
<dbReference type="InterPro" id="IPR032874">
    <property type="entry name" value="DDE_dom"/>
</dbReference>
<dbReference type="Proteomes" id="UP000011591">
    <property type="component" value="Unassembled WGS sequence"/>
</dbReference>
<dbReference type="EMBL" id="AOIP01000051">
    <property type="protein sequence ID" value="ELZ00723.1"/>
    <property type="molecule type" value="Genomic_DNA"/>
</dbReference>
<name>M0AS01_9EURY</name>
<keyword evidence="3" id="KW-1185">Reference proteome</keyword>
<sequence>MGVGRFHRAVWNWVRRLADSGHDPTTATPSRVAVDETAVKINGERSWLYTAIGIETKLILDVVSFSLHETDPATSFLQKIREKHGLSEFEFLVDRFGYRTALSPVELSGRVNYTDRNPIESSFTPSKYESIASITHGWAVGQAHASGLNSLYSTTTARGRINRLMEKHRLTRY</sequence>
<gene>
    <name evidence="2" type="ORF">C480_18547</name>
</gene>
<accession>M0AS01</accession>
<dbReference type="AlphaFoldDB" id="M0AS01"/>
<dbReference type="PANTHER" id="PTHR39967:SF1">
    <property type="entry name" value="ISH14-TYPE TRANSPOSASE HSIRS44"/>
    <property type="match status" value="1"/>
</dbReference>
<evidence type="ECO:0000313" key="3">
    <source>
        <dbReference type="Proteomes" id="UP000011591"/>
    </source>
</evidence>
<feature type="domain" description="DDE" evidence="1">
    <location>
        <begin position="31"/>
        <end position="95"/>
    </location>
</feature>
<dbReference type="PANTHER" id="PTHR39967">
    <property type="match status" value="1"/>
</dbReference>
<protein>
    <submittedName>
        <fullName evidence="2">Putative transposase</fullName>
    </submittedName>
</protein>
<dbReference type="Pfam" id="PF13610">
    <property type="entry name" value="DDE_Tnp_IS240"/>
    <property type="match status" value="1"/>
</dbReference>
<reference evidence="2 3" key="1">
    <citation type="journal article" date="2014" name="PLoS Genet.">
        <title>Phylogenetically driven sequencing of extremely halophilic archaea reveals strategies for static and dynamic osmo-response.</title>
        <authorList>
            <person name="Becker E.A."/>
            <person name="Seitzer P.M."/>
            <person name="Tritt A."/>
            <person name="Larsen D."/>
            <person name="Krusor M."/>
            <person name="Yao A.I."/>
            <person name="Wu D."/>
            <person name="Madern D."/>
            <person name="Eisen J.A."/>
            <person name="Darling A.E."/>
            <person name="Facciotti M.T."/>
        </authorList>
    </citation>
    <scope>NUCLEOTIDE SEQUENCE [LARGE SCALE GENOMIC DNA]</scope>
    <source>
        <strain evidence="2 3">DSM 13077</strain>
    </source>
</reference>